<gene>
    <name evidence="2" type="ORF">CYMTET_52943</name>
</gene>
<keyword evidence="3" id="KW-1185">Reference proteome</keyword>
<accession>A0AAE0BJU0</accession>
<name>A0AAE0BJU0_9CHLO</name>
<feature type="compositionally biased region" description="Acidic residues" evidence="1">
    <location>
        <begin position="75"/>
        <end position="85"/>
    </location>
</feature>
<dbReference type="AlphaFoldDB" id="A0AAE0BJU0"/>
<reference evidence="2 3" key="1">
    <citation type="journal article" date="2015" name="Genome Biol. Evol.">
        <title>Comparative Genomics of a Bacterivorous Green Alga Reveals Evolutionary Causalities and Consequences of Phago-Mixotrophic Mode of Nutrition.</title>
        <authorList>
            <person name="Burns J.A."/>
            <person name="Paasch A."/>
            <person name="Narechania A."/>
            <person name="Kim E."/>
        </authorList>
    </citation>
    <scope>NUCLEOTIDE SEQUENCE [LARGE SCALE GENOMIC DNA]</scope>
    <source>
        <strain evidence="2 3">PLY_AMNH</strain>
    </source>
</reference>
<protein>
    <submittedName>
        <fullName evidence="2">Uncharacterized protein</fullName>
    </submittedName>
</protein>
<evidence type="ECO:0000313" key="2">
    <source>
        <dbReference type="EMBL" id="KAK3236952.1"/>
    </source>
</evidence>
<feature type="compositionally biased region" description="Polar residues" evidence="1">
    <location>
        <begin position="1"/>
        <end position="15"/>
    </location>
</feature>
<dbReference type="Proteomes" id="UP001190700">
    <property type="component" value="Unassembled WGS sequence"/>
</dbReference>
<dbReference type="EMBL" id="LGRX02034759">
    <property type="protein sequence ID" value="KAK3236952.1"/>
    <property type="molecule type" value="Genomic_DNA"/>
</dbReference>
<evidence type="ECO:0000313" key="3">
    <source>
        <dbReference type="Proteomes" id="UP001190700"/>
    </source>
</evidence>
<organism evidence="2 3">
    <name type="scientific">Cymbomonas tetramitiformis</name>
    <dbReference type="NCBI Taxonomy" id="36881"/>
    <lineage>
        <taxon>Eukaryota</taxon>
        <taxon>Viridiplantae</taxon>
        <taxon>Chlorophyta</taxon>
        <taxon>Pyramimonadophyceae</taxon>
        <taxon>Pyramimonadales</taxon>
        <taxon>Pyramimonadaceae</taxon>
        <taxon>Cymbomonas</taxon>
    </lineage>
</organism>
<feature type="compositionally biased region" description="Basic and acidic residues" evidence="1">
    <location>
        <begin position="61"/>
        <end position="74"/>
    </location>
</feature>
<comment type="caution">
    <text evidence="2">The sequence shown here is derived from an EMBL/GenBank/DDBJ whole genome shotgun (WGS) entry which is preliminary data.</text>
</comment>
<sequence>MCTISTSSQIPTVGTSKRKATQVWGSVPATGLRQKLAHAEEAERRRQDNLDQQQMFAACARELERLAQEANPREEDPEAEEPGQA</sequence>
<feature type="region of interest" description="Disordered" evidence="1">
    <location>
        <begin position="1"/>
        <end position="26"/>
    </location>
</feature>
<evidence type="ECO:0000256" key="1">
    <source>
        <dbReference type="SAM" id="MobiDB-lite"/>
    </source>
</evidence>
<feature type="region of interest" description="Disordered" evidence="1">
    <location>
        <begin position="61"/>
        <end position="85"/>
    </location>
</feature>
<proteinExistence type="predicted"/>